<evidence type="ECO:0000259" key="1">
    <source>
        <dbReference type="Pfam" id="PF03372"/>
    </source>
</evidence>
<evidence type="ECO:0000313" key="3">
    <source>
        <dbReference type="Proteomes" id="UP001597337"/>
    </source>
</evidence>
<dbReference type="InterPro" id="IPR036691">
    <property type="entry name" value="Endo/exonu/phosph_ase_sf"/>
</dbReference>
<keyword evidence="2" id="KW-0378">Hydrolase</keyword>
<dbReference type="RefSeq" id="WP_386028946.1">
    <property type="nucleotide sequence ID" value="NZ_JBHUHX010000062.1"/>
</dbReference>
<protein>
    <submittedName>
        <fullName evidence="2">Endonuclease/exonuclease/phosphatase family protein</fullName>
    </submittedName>
</protein>
<dbReference type="Proteomes" id="UP001597337">
    <property type="component" value="Unassembled WGS sequence"/>
</dbReference>
<evidence type="ECO:0000313" key="2">
    <source>
        <dbReference type="EMBL" id="MFD2114059.1"/>
    </source>
</evidence>
<sequence>MTDKRRPLTVATYNIHRSMGSDRRIDDGRILDVILDLDADLVALQEVETPLKPGPDYVPLMQRLRHQGYRPLLGPTLTSERSNYGNVLLSRLPVKIQRQRNLSYPEREPRGLIEAVMDMSAADPAADGVSSELCCLATHLGLSVAERRCQLARIAERLGQLARRPSGMRPTILLGDFNEWRRHPRRLSAIDAWLQPAPIHRSFPGVFPLFPLDRIWFAGGLTLDALEVIRSPLTRVASDHLPLRASFLW</sequence>
<dbReference type="PANTHER" id="PTHR14859:SF1">
    <property type="entry name" value="PGAP2-INTERACTING PROTEIN"/>
    <property type="match status" value="1"/>
</dbReference>
<accession>A0ABW4YET1</accession>
<dbReference type="Pfam" id="PF03372">
    <property type="entry name" value="Exo_endo_phos"/>
    <property type="match status" value="1"/>
</dbReference>
<dbReference type="InterPro" id="IPR051916">
    <property type="entry name" value="GPI-anchor_lipid_remodeler"/>
</dbReference>
<dbReference type="SUPFAM" id="SSF56219">
    <property type="entry name" value="DNase I-like"/>
    <property type="match status" value="1"/>
</dbReference>
<gene>
    <name evidence="2" type="ORF">ACFSJC_19595</name>
</gene>
<dbReference type="PANTHER" id="PTHR14859">
    <property type="entry name" value="CALCOFLUOR WHITE HYPERSENSITIVE PROTEIN PRECURSOR"/>
    <property type="match status" value="1"/>
</dbReference>
<comment type="caution">
    <text evidence="2">The sequence shown here is derived from an EMBL/GenBank/DDBJ whole genome shotgun (WGS) entry which is preliminary data.</text>
</comment>
<keyword evidence="2" id="KW-0255">Endonuclease</keyword>
<name>A0ABW4YET1_9GAMM</name>
<feature type="domain" description="Endonuclease/exonuclease/phosphatase" evidence="1">
    <location>
        <begin position="11"/>
        <end position="240"/>
    </location>
</feature>
<keyword evidence="3" id="KW-1185">Reference proteome</keyword>
<dbReference type="EMBL" id="JBHUHX010000062">
    <property type="protein sequence ID" value="MFD2114059.1"/>
    <property type="molecule type" value="Genomic_DNA"/>
</dbReference>
<dbReference type="InterPro" id="IPR005135">
    <property type="entry name" value="Endo/exonuclease/phosphatase"/>
</dbReference>
<proteinExistence type="predicted"/>
<dbReference type="GO" id="GO:0004519">
    <property type="term" value="F:endonuclease activity"/>
    <property type="evidence" value="ECO:0007669"/>
    <property type="project" value="UniProtKB-KW"/>
</dbReference>
<keyword evidence="2" id="KW-0540">Nuclease</keyword>
<dbReference type="Gene3D" id="3.60.10.10">
    <property type="entry name" value="Endonuclease/exonuclease/phosphatase"/>
    <property type="match status" value="1"/>
</dbReference>
<organism evidence="2 3">
    <name type="scientific">Thiorhodococcus fuscus</name>
    <dbReference type="NCBI Taxonomy" id="527200"/>
    <lineage>
        <taxon>Bacteria</taxon>
        <taxon>Pseudomonadati</taxon>
        <taxon>Pseudomonadota</taxon>
        <taxon>Gammaproteobacteria</taxon>
        <taxon>Chromatiales</taxon>
        <taxon>Chromatiaceae</taxon>
        <taxon>Thiorhodococcus</taxon>
    </lineage>
</organism>
<reference evidence="3" key="1">
    <citation type="journal article" date="2019" name="Int. J. Syst. Evol. Microbiol.">
        <title>The Global Catalogue of Microorganisms (GCM) 10K type strain sequencing project: providing services to taxonomists for standard genome sequencing and annotation.</title>
        <authorList>
            <consortium name="The Broad Institute Genomics Platform"/>
            <consortium name="The Broad Institute Genome Sequencing Center for Infectious Disease"/>
            <person name="Wu L."/>
            <person name="Ma J."/>
        </authorList>
    </citation>
    <scope>NUCLEOTIDE SEQUENCE [LARGE SCALE GENOMIC DNA]</scope>
    <source>
        <strain evidence="3">KACC 12597</strain>
    </source>
</reference>